<organism evidence="3 4">
    <name type="scientific">Acacia crassicarpa</name>
    <name type="common">northern wattle</name>
    <dbReference type="NCBI Taxonomy" id="499986"/>
    <lineage>
        <taxon>Eukaryota</taxon>
        <taxon>Viridiplantae</taxon>
        <taxon>Streptophyta</taxon>
        <taxon>Embryophyta</taxon>
        <taxon>Tracheophyta</taxon>
        <taxon>Spermatophyta</taxon>
        <taxon>Magnoliopsida</taxon>
        <taxon>eudicotyledons</taxon>
        <taxon>Gunneridae</taxon>
        <taxon>Pentapetalae</taxon>
        <taxon>rosids</taxon>
        <taxon>fabids</taxon>
        <taxon>Fabales</taxon>
        <taxon>Fabaceae</taxon>
        <taxon>Caesalpinioideae</taxon>
        <taxon>mimosoid clade</taxon>
        <taxon>Acacieae</taxon>
        <taxon>Acacia</taxon>
    </lineage>
</organism>
<dbReference type="Proteomes" id="UP001293593">
    <property type="component" value="Unassembled WGS sequence"/>
</dbReference>
<evidence type="ECO:0000259" key="2">
    <source>
        <dbReference type="SMART" id="SM00451"/>
    </source>
</evidence>
<comment type="caution">
    <text evidence="3">The sequence shown here is derived from an EMBL/GenBank/DDBJ whole genome shotgun (WGS) entry which is preliminary data.</text>
</comment>
<evidence type="ECO:0000313" key="4">
    <source>
        <dbReference type="Proteomes" id="UP001293593"/>
    </source>
</evidence>
<feature type="region of interest" description="Disordered" evidence="1">
    <location>
        <begin position="394"/>
        <end position="414"/>
    </location>
</feature>
<name>A0AAE1MJ80_9FABA</name>
<feature type="compositionally biased region" description="Low complexity" evidence="1">
    <location>
        <begin position="1"/>
        <end position="51"/>
    </location>
</feature>
<evidence type="ECO:0000313" key="3">
    <source>
        <dbReference type="EMBL" id="KAK4269797.1"/>
    </source>
</evidence>
<dbReference type="Pfam" id="PF12874">
    <property type="entry name" value="zf-met"/>
    <property type="match status" value="2"/>
</dbReference>
<feature type="compositionally biased region" description="Basic residues" evidence="1">
    <location>
        <begin position="137"/>
        <end position="153"/>
    </location>
</feature>
<dbReference type="SUPFAM" id="SSF57667">
    <property type="entry name" value="beta-beta-alpha zinc fingers"/>
    <property type="match status" value="2"/>
</dbReference>
<dbReference type="InterPro" id="IPR003604">
    <property type="entry name" value="Matrin/U1-like-C_Znf_C2H2"/>
</dbReference>
<dbReference type="SMART" id="SM00451">
    <property type="entry name" value="ZnF_U1"/>
    <property type="match status" value="2"/>
</dbReference>
<feature type="compositionally biased region" description="Polar residues" evidence="1">
    <location>
        <begin position="546"/>
        <end position="561"/>
    </location>
</feature>
<evidence type="ECO:0000256" key="1">
    <source>
        <dbReference type="SAM" id="MobiDB-lite"/>
    </source>
</evidence>
<feature type="region of interest" description="Disordered" evidence="1">
    <location>
        <begin position="1"/>
        <end position="71"/>
    </location>
</feature>
<feature type="compositionally biased region" description="Basic and acidic residues" evidence="1">
    <location>
        <begin position="345"/>
        <end position="355"/>
    </location>
</feature>
<proteinExistence type="predicted"/>
<reference evidence="3" key="1">
    <citation type="submission" date="2023-10" db="EMBL/GenBank/DDBJ databases">
        <title>Chromosome-level genome of the transformable northern wattle, Acacia crassicarpa.</title>
        <authorList>
            <person name="Massaro I."/>
            <person name="Sinha N.R."/>
            <person name="Poethig S."/>
            <person name="Leichty A.R."/>
        </authorList>
    </citation>
    <scope>NUCLEOTIDE SEQUENCE</scope>
    <source>
        <strain evidence="3">Acra3RX</strain>
        <tissue evidence="3">Leaf</tissue>
    </source>
</reference>
<feature type="region of interest" description="Disordered" evidence="1">
    <location>
        <begin position="246"/>
        <end position="355"/>
    </location>
</feature>
<feature type="region of interest" description="Disordered" evidence="1">
    <location>
        <begin position="124"/>
        <end position="171"/>
    </location>
</feature>
<dbReference type="PANTHER" id="PTHR47487:SF3">
    <property type="entry name" value="GLUTENIN, HIGH MOLECULAR WEIGHT SUBUNIT 12-LIKE"/>
    <property type="match status" value="1"/>
</dbReference>
<feature type="region of interest" description="Disordered" evidence="1">
    <location>
        <begin position="486"/>
        <end position="561"/>
    </location>
</feature>
<protein>
    <recommendedName>
        <fullName evidence="2">U1-type domain-containing protein</fullName>
    </recommendedName>
</protein>
<feature type="compositionally biased region" description="Basic and acidic residues" evidence="1">
    <location>
        <begin position="270"/>
        <end position="294"/>
    </location>
</feature>
<feature type="domain" description="U1-type" evidence="2">
    <location>
        <begin position="359"/>
        <end position="393"/>
    </location>
</feature>
<dbReference type="InterPro" id="IPR013087">
    <property type="entry name" value="Znf_C2H2_type"/>
</dbReference>
<dbReference type="PANTHER" id="PTHR47487">
    <property type="entry name" value="OS06G0651300 PROTEIN-RELATED"/>
    <property type="match status" value="1"/>
</dbReference>
<dbReference type="InterPro" id="IPR036236">
    <property type="entry name" value="Znf_C2H2_sf"/>
</dbReference>
<sequence>MDYSTYQQHQQQQEQGYDSSQNQALDQSSQSYYGYNQQYDQQYAYYSNQDQGSSYAHQQYQQEAASIHPPGVPIPPEQAQIQNQQFSNQDSGAALGGAMNPAAAAVAIAALSQLNQFAGDPPVGQPRYRGGGGRGSRPFRRGGHGRFNHRGRLPYRGGGHGHGGGRHFPSQSIEFVPTAAGDTLAAQPSSSVSRPLVPTATLQPPSRDLWCEVCKVECNSAEIMEQHTNGKRHKKNLQVHEELQRRKAINGQQSSQIPSSQLNATTKGAKALELKTEGCPDENKISEATEDNPKNELGLQNNTGKTSEFLADEEEKPKDDSAPRGRGLKRKMRGGRGGRYMRNNDGSRRPVEPPKPKQALSFICELCNVICESQVVYDSHLAGKKHQSNLKRVHGHQAVPQEAGPQALPPSNTGALSNSIDINALANSINTQVQQGVNDPQVLLAQLVMTVLSQAQASTAAAPAGFVAAQPSALMAATASSYGPPFQNVLPTQPSKNSAHDGNENPTVRAKDQVQTDPPQADALQTAGASLETEEKVHKTAAENPSAANEQGPSEGNAPTL</sequence>
<dbReference type="GO" id="GO:0003676">
    <property type="term" value="F:nucleic acid binding"/>
    <property type="evidence" value="ECO:0007669"/>
    <property type="project" value="InterPro"/>
</dbReference>
<dbReference type="EMBL" id="JAWXYG010000006">
    <property type="protein sequence ID" value="KAK4269797.1"/>
    <property type="molecule type" value="Genomic_DNA"/>
</dbReference>
<accession>A0AAE1MJ80</accession>
<feature type="domain" description="U1-type" evidence="2">
    <location>
        <begin position="206"/>
        <end position="240"/>
    </location>
</feature>
<dbReference type="Gene3D" id="3.30.160.60">
    <property type="entry name" value="Classic Zinc Finger"/>
    <property type="match status" value="2"/>
</dbReference>
<gene>
    <name evidence="3" type="ORF">QN277_022906</name>
</gene>
<dbReference type="AlphaFoldDB" id="A0AAE1MJ80"/>
<feature type="compositionally biased region" description="Basic residues" evidence="1">
    <location>
        <begin position="326"/>
        <end position="336"/>
    </location>
</feature>
<feature type="compositionally biased region" description="Polar residues" evidence="1">
    <location>
        <begin position="52"/>
        <end position="64"/>
    </location>
</feature>
<keyword evidence="4" id="KW-1185">Reference proteome</keyword>
<feature type="compositionally biased region" description="Polar residues" evidence="1">
    <location>
        <begin position="250"/>
        <end position="266"/>
    </location>
</feature>
<dbReference type="GO" id="GO:0008270">
    <property type="term" value="F:zinc ion binding"/>
    <property type="evidence" value="ECO:0007669"/>
    <property type="project" value="InterPro"/>
</dbReference>
<feature type="compositionally biased region" description="Basic and acidic residues" evidence="1">
    <location>
        <begin position="498"/>
        <end position="514"/>
    </location>
</feature>